<protein>
    <submittedName>
        <fullName evidence="3">Reprolysin-like metallopeptidase</fullName>
    </submittedName>
</protein>
<proteinExistence type="predicted"/>
<dbReference type="Pfam" id="PF13517">
    <property type="entry name" value="FG-GAP_3"/>
    <property type="match status" value="1"/>
</dbReference>
<evidence type="ECO:0000313" key="3">
    <source>
        <dbReference type="EMBL" id="MFC5571596.1"/>
    </source>
</evidence>
<dbReference type="Pfam" id="PF13583">
    <property type="entry name" value="Reprolysin_4"/>
    <property type="match status" value="1"/>
</dbReference>
<reference evidence="4" key="1">
    <citation type="journal article" date="2019" name="Int. J. Syst. Evol. Microbiol.">
        <title>The Global Catalogue of Microorganisms (GCM) 10K type strain sequencing project: providing services to taxonomists for standard genome sequencing and annotation.</title>
        <authorList>
            <consortium name="The Broad Institute Genomics Platform"/>
            <consortium name="The Broad Institute Genome Sequencing Center for Infectious Disease"/>
            <person name="Wu L."/>
            <person name="Ma J."/>
        </authorList>
    </citation>
    <scope>NUCLEOTIDE SEQUENCE [LARGE SCALE GENOMIC DNA]</scope>
    <source>
        <strain evidence="4">KACC 11407</strain>
    </source>
</reference>
<keyword evidence="4" id="KW-1185">Reference proteome</keyword>
<dbReference type="SUPFAM" id="SSF69318">
    <property type="entry name" value="Integrin alpha N-terminal domain"/>
    <property type="match status" value="1"/>
</dbReference>
<dbReference type="EMBL" id="JBHSNM010000019">
    <property type="protein sequence ID" value="MFC5571596.1"/>
    <property type="molecule type" value="Genomic_DNA"/>
</dbReference>
<gene>
    <name evidence="3" type="ORF">ACFPN1_16195</name>
</gene>
<feature type="region of interest" description="Disordered" evidence="2">
    <location>
        <begin position="140"/>
        <end position="162"/>
    </location>
</feature>
<dbReference type="Proteomes" id="UP001596036">
    <property type="component" value="Unassembled WGS sequence"/>
</dbReference>
<name>A0ABW0SRY5_9GAMM</name>
<dbReference type="PANTHER" id="PTHR46580">
    <property type="entry name" value="SENSOR KINASE-RELATED"/>
    <property type="match status" value="1"/>
</dbReference>
<accession>A0ABW0SRY5</accession>
<evidence type="ECO:0000256" key="2">
    <source>
        <dbReference type="SAM" id="MobiDB-lite"/>
    </source>
</evidence>
<dbReference type="InterPro" id="IPR028994">
    <property type="entry name" value="Integrin_alpha_N"/>
</dbReference>
<comment type="caution">
    <text evidence="3">The sequence shown here is derived from an EMBL/GenBank/DDBJ whole genome shotgun (WGS) entry which is preliminary data.</text>
</comment>
<evidence type="ECO:0000313" key="4">
    <source>
        <dbReference type="Proteomes" id="UP001596036"/>
    </source>
</evidence>
<sequence>MTALPDHGTLLAYDHAALTPEAKGSTRWHAVQLSEAHALRAIVDGGLDLEAPDGRQIHLGYSRHIEHPDGNWTWIGSDRDPRGGNSAIITFGEKAVFGSIPYKGRLLQITTFDGKAWLVEPGSQQATSSAMRNDAYEPVALDEPVDSMDTPPSSRRRASASAPLALPLEAASTDTTVDLFMGYTSGFSQRLGGTSQAVTRLTFMVDVANQALTDSNAQGQLRLVGTQQVDYPDATDNHGALVELTGLQCTDKPNNTKCTPAIQPAALQPLIVAREYAHADLVALVRKLEIPDNGSCSASWHIGGGQTLIDQADAAFGFAVVSDSSGDQFPDDGTTCPEETLAHALGHNLGLQHDRMTAQQGNDSNGDGNLLDPEEYGRYPYSFGYAADVAHGNFHDIMAYSIAGQAAYRIFSNPDITTCGGFACGIADVTDSARTLRQTMPVIAQFRAETSTESPVAHDYNRDGKSDAFWCNGNNGQNRIWFSALSSSTINQTPLSTTWQVVADGDLDGDGNTDILWRNAATGSNVAWYAGLYAH</sequence>
<dbReference type="SUPFAM" id="SSF55486">
    <property type="entry name" value="Metalloproteases ('zincins'), catalytic domain"/>
    <property type="match status" value="1"/>
</dbReference>
<dbReference type="InterPro" id="IPR013517">
    <property type="entry name" value="FG-GAP"/>
</dbReference>
<organism evidence="3 4">
    <name type="scientific">Lysobacter yangpyeongensis</name>
    <dbReference type="NCBI Taxonomy" id="346182"/>
    <lineage>
        <taxon>Bacteria</taxon>
        <taxon>Pseudomonadati</taxon>
        <taxon>Pseudomonadota</taxon>
        <taxon>Gammaproteobacteria</taxon>
        <taxon>Lysobacterales</taxon>
        <taxon>Lysobacteraceae</taxon>
        <taxon>Lysobacter</taxon>
    </lineage>
</organism>
<evidence type="ECO:0000256" key="1">
    <source>
        <dbReference type="ARBA" id="ARBA00022729"/>
    </source>
</evidence>
<dbReference type="Gene3D" id="3.40.390.10">
    <property type="entry name" value="Collagenase (Catalytic Domain)"/>
    <property type="match status" value="1"/>
</dbReference>
<feature type="non-terminal residue" evidence="3">
    <location>
        <position position="535"/>
    </location>
</feature>
<dbReference type="InterPro" id="IPR024079">
    <property type="entry name" value="MetalloPept_cat_dom_sf"/>
</dbReference>
<keyword evidence="1" id="KW-0732">Signal</keyword>